<organism evidence="2 3">
    <name type="scientific">Pleurodeles waltl</name>
    <name type="common">Iberian ribbed newt</name>
    <dbReference type="NCBI Taxonomy" id="8319"/>
    <lineage>
        <taxon>Eukaryota</taxon>
        <taxon>Metazoa</taxon>
        <taxon>Chordata</taxon>
        <taxon>Craniata</taxon>
        <taxon>Vertebrata</taxon>
        <taxon>Euteleostomi</taxon>
        <taxon>Amphibia</taxon>
        <taxon>Batrachia</taxon>
        <taxon>Caudata</taxon>
        <taxon>Salamandroidea</taxon>
        <taxon>Salamandridae</taxon>
        <taxon>Pleurodelinae</taxon>
        <taxon>Pleurodeles</taxon>
    </lineage>
</organism>
<evidence type="ECO:0000313" key="3">
    <source>
        <dbReference type="Proteomes" id="UP001066276"/>
    </source>
</evidence>
<keyword evidence="3" id="KW-1185">Reference proteome</keyword>
<reference evidence="2" key="1">
    <citation type="journal article" date="2022" name="bioRxiv">
        <title>Sequencing and chromosome-scale assembly of the giantPleurodeles waltlgenome.</title>
        <authorList>
            <person name="Brown T."/>
            <person name="Elewa A."/>
            <person name="Iarovenko S."/>
            <person name="Subramanian E."/>
            <person name="Araus A.J."/>
            <person name="Petzold A."/>
            <person name="Susuki M."/>
            <person name="Suzuki K.-i.T."/>
            <person name="Hayashi T."/>
            <person name="Toyoda A."/>
            <person name="Oliveira C."/>
            <person name="Osipova E."/>
            <person name="Leigh N.D."/>
            <person name="Simon A."/>
            <person name="Yun M.H."/>
        </authorList>
    </citation>
    <scope>NUCLEOTIDE SEQUENCE</scope>
    <source>
        <strain evidence="2">20211129_DDA</strain>
        <tissue evidence="2">Liver</tissue>
    </source>
</reference>
<feature type="region of interest" description="Disordered" evidence="1">
    <location>
        <begin position="39"/>
        <end position="59"/>
    </location>
</feature>
<comment type="caution">
    <text evidence="2">The sequence shown here is derived from an EMBL/GenBank/DDBJ whole genome shotgun (WGS) entry which is preliminary data.</text>
</comment>
<feature type="compositionally biased region" description="Pro residues" evidence="1">
    <location>
        <begin position="47"/>
        <end position="56"/>
    </location>
</feature>
<accession>A0AAV7QCM2</accession>
<evidence type="ECO:0000256" key="1">
    <source>
        <dbReference type="SAM" id="MobiDB-lite"/>
    </source>
</evidence>
<name>A0AAV7QCM2_PLEWA</name>
<sequence>MSLGTRARTSLATLWRPNRAASSAEDPLPAAATRCLRDDPDLLNKRTPPPHTPLAPGPKEILYTTGADIVEALASYYEKVYTSMTTKSRDDCADLLRDISLPLLPGADREAFDQDLMIEEILRAILDLQSGKEARPNGLLVELYKCVVDKGTRPILEMVRAAREEGFLPEYHRTSTIVVIPKSGKRAADCGSY</sequence>
<gene>
    <name evidence="2" type="ORF">NDU88_004319</name>
</gene>
<dbReference type="EMBL" id="JANPWB010000010">
    <property type="protein sequence ID" value="KAJ1137925.1"/>
    <property type="molecule type" value="Genomic_DNA"/>
</dbReference>
<evidence type="ECO:0000313" key="2">
    <source>
        <dbReference type="EMBL" id="KAJ1137925.1"/>
    </source>
</evidence>
<dbReference type="Proteomes" id="UP001066276">
    <property type="component" value="Chromosome 6"/>
</dbReference>
<protein>
    <submittedName>
        <fullName evidence="2">Uncharacterized protein</fullName>
    </submittedName>
</protein>
<dbReference type="AlphaFoldDB" id="A0AAV7QCM2"/>
<proteinExistence type="predicted"/>